<comment type="function">
    <text evidence="1">Toxic component of a type II toxin-antitoxin (TA) system.</text>
</comment>
<comment type="caution">
    <text evidence="2">The sequence shown here is derived from an EMBL/GenBank/DDBJ whole genome shotgun (WGS) entry which is preliminary data.</text>
</comment>
<dbReference type="PIRSF" id="PIRSF033490">
    <property type="entry name" value="MazF"/>
    <property type="match status" value="1"/>
</dbReference>
<dbReference type="InterPro" id="IPR003477">
    <property type="entry name" value="PemK-like"/>
</dbReference>
<accession>A0A3D9L4T1</accession>
<dbReference type="AlphaFoldDB" id="A0A3D9L4T1"/>
<dbReference type="InterPro" id="IPR011067">
    <property type="entry name" value="Plasmid_toxin/cell-grow_inhib"/>
</dbReference>
<dbReference type="Pfam" id="PF02452">
    <property type="entry name" value="PemK_toxin"/>
    <property type="match status" value="1"/>
</dbReference>
<comment type="similarity">
    <text evidence="1">Belongs to the PemK/MazF family.</text>
</comment>
<dbReference type="GO" id="GO:0003677">
    <property type="term" value="F:DNA binding"/>
    <property type="evidence" value="ECO:0007669"/>
    <property type="project" value="InterPro"/>
</dbReference>
<reference evidence="2 3" key="1">
    <citation type="submission" date="2018-07" db="EMBL/GenBank/DDBJ databases">
        <title>Genomic Encyclopedia of Type Strains, Phase IV (KMG-IV): sequencing the most valuable type-strain genomes for metagenomic binning, comparative biology and taxonomic classification.</title>
        <authorList>
            <person name="Goeker M."/>
        </authorList>
    </citation>
    <scope>NUCLEOTIDE SEQUENCE [LARGE SCALE GENOMIC DNA]</scope>
    <source>
        <strain evidence="2 3">DSM 4134</strain>
    </source>
</reference>
<keyword evidence="3" id="KW-1185">Reference proteome</keyword>
<gene>
    <name evidence="2" type="ORF">C7460_10787</name>
</gene>
<dbReference type="EC" id="3.1.-.-" evidence="1"/>
<dbReference type="GO" id="GO:0016787">
    <property type="term" value="F:hydrolase activity"/>
    <property type="evidence" value="ECO:0007669"/>
    <property type="project" value="UniProtKB-KW"/>
</dbReference>
<dbReference type="PANTHER" id="PTHR33988">
    <property type="entry name" value="ENDORIBONUCLEASE MAZF-RELATED"/>
    <property type="match status" value="1"/>
</dbReference>
<proteinExistence type="inferred from homology"/>
<keyword evidence="1" id="KW-0540">Nuclease</keyword>
<keyword evidence="1" id="KW-0378">Hydrolase</keyword>
<dbReference type="Proteomes" id="UP000256779">
    <property type="component" value="Unassembled WGS sequence"/>
</dbReference>
<dbReference type="PANTHER" id="PTHR33988:SF2">
    <property type="entry name" value="ENDORIBONUCLEASE MAZF"/>
    <property type="match status" value="1"/>
</dbReference>
<dbReference type="Gene3D" id="2.30.30.110">
    <property type="match status" value="1"/>
</dbReference>
<organism evidence="2 3">
    <name type="scientific">Marinoscillum furvescens DSM 4134</name>
    <dbReference type="NCBI Taxonomy" id="1122208"/>
    <lineage>
        <taxon>Bacteria</taxon>
        <taxon>Pseudomonadati</taxon>
        <taxon>Bacteroidota</taxon>
        <taxon>Cytophagia</taxon>
        <taxon>Cytophagales</taxon>
        <taxon>Reichenbachiellaceae</taxon>
        <taxon>Marinoscillum</taxon>
    </lineage>
</organism>
<dbReference type="SUPFAM" id="SSF50118">
    <property type="entry name" value="Cell growth inhibitor/plasmid maintenance toxic component"/>
    <property type="match status" value="1"/>
</dbReference>
<evidence type="ECO:0000256" key="1">
    <source>
        <dbReference type="PIRNR" id="PIRNR033490"/>
    </source>
</evidence>
<keyword evidence="1" id="KW-0255">Endonuclease</keyword>
<name>A0A3D9L4T1_MARFU</name>
<protein>
    <recommendedName>
        <fullName evidence="1">mRNA interferase</fullName>
        <ecNumber evidence="1">3.1.-.-</ecNumber>
    </recommendedName>
</protein>
<dbReference type="EMBL" id="QREG01000007">
    <property type="protein sequence ID" value="RED99805.1"/>
    <property type="molecule type" value="Genomic_DNA"/>
</dbReference>
<dbReference type="GO" id="GO:0004521">
    <property type="term" value="F:RNA endonuclease activity"/>
    <property type="evidence" value="ECO:0007669"/>
    <property type="project" value="TreeGrafter"/>
</dbReference>
<dbReference type="OrthoDB" id="9808744at2"/>
<dbReference type="GO" id="GO:0006402">
    <property type="term" value="P:mRNA catabolic process"/>
    <property type="evidence" value="ECO:0007669"/>
    <property type="project" value="TreeGrafter"/>
</dbReference>
<dbReference type="RefSeq" id="WP_115867826.1">
    <property type="nucleotide sequence ID" value="NZ_QREG01000007.1"/>
</dbReference>
<dbReference type="GO" id="GO:0016075">
    <property type="term" value="P:rRNA catabolic process"/>
    <property type="evidence" value="ECO:0007669"/>
    <property type="project" value="TreeGrafter"/>
</dbReference>
<evidence type="ECO:0000313" key="3">
    <source>
        <dbReference type="Proteomes" id="UP000256779"/>
    </source>
</evidence>
<evidence type="ECO:0000313" key="2">
    <source>
        <dbReference type="EMBL" id="RED99805.1"/>
    </source>
</evidence>
<sequence>MKQGEIWYTDLEPTKGSEQSGFRPVVILSGNMMNELLSVVIVCPLTSSVKGYKGNLVLEPNSTNNLPTASETLIFHIRSLAKMRLKRKIGTIEPEQIDFLKTSLNKILTY</sequence>